<dbReference type="AlphaFoldDB" id="A0A1I8I629"/>
<sequence length="231" mass="25601">MLRKTCLGLCLLLLAASAASTAPPVAVTLYMETFCPGCQQLFAKQIYPTWAKLNSTDILAVDIVPYGNAKEEQQGNKWVFTCQHGTKECVGNQIETCAIKLLGSPTVWLPYLHCIEGQLAHGSRDIMQVAKDCADNAQPRINFDDISRCSLSDQGNQWQHEMALRTEALNPPHKYVPWVTVNGVHTVNIQYEVENDLLNLVCKTYSGPKPKECTAFDVAASSRCPRNKTDN</sequence>
<keyword evidence="4" id="KW-0732">Signal</keyword>
<name>A0A1I8I629_9PLAT</name>
<evidence type="ECO:0000256" key="1">
    <source>
        <dbReference type="ARBA" id="ARBA00004613"/>
    </source>
</evidence>
<evidence type="ECO:0000256" key="5">
    <source>
        <dbReference type="ARBA" id="ARBA00023180"/>
    </source>
</evidence>
<keyword evidence="6" id="KW-1185">Reference proteome</keyword>
<comment type="similarity">
    <text evidence="2">Belongs to the GILT family.</text>
</comment>
<dbReference type="STRING" id="282301.A0A1I8I629"/>
<accession>A0A1I8I629</accession>
<dbReference type="OrthoDB" id="958254at2759"/>
<dbReference type="InterPro" id="IPR004911">
    <property type="entry name" value="Interferon-induced_GILT"/>
</dbReference>
<dbReference type="PANTHER" id="PTHR13234:SF8">
    <property type="entry name" value="GAMMA-INTERFERON-INDUCIBLE LYSOSOMAL THIOL REDUCTASE"/>
    <property type="match status" value="1"/>
</dbReference>
<protein>
    <submittedName>
        <fullName evidence="7">Gamma-interferon-inducible lysosomal thiol reductase</fullName>
    </submittedName>
</protein>
<comment type="subcellular location">
    <subcellularLocation>
        <location evidence="1">Secreted</location>
    </subcellularLocation>
</comment>
<dbReference type="WBParaSite" id="maker-uti_cns_0009954-snap-gene-0.2-mRNA-1">
    <property type="protein sequence ID" value="maker-uti_cns_0009954-snap-gene-0.2-mRNA-1"/>
    <property type="gene ID" value="maker-uti_cns_0009954-snap-gene-0.2"/>
</dbReference>
<dbReference type="GO" id="GO:0005576">
    <property type="term" value="C:extracellular region"/>
    <property type="evidence" value="ECO:0007669"/>
    <property type="project" value="UniProtKB-SubCell"/>
</dbReference>
<dbReference type="Pfam" id="PF03227">
    <property type="entry name" value="GILT"/>
    <property type="match status" value="1"/>
</dbReference>
<keyword evidence="5" id="KW-0325">Glycoprotein</keyword>
<dbReference type="GO" id="GO:0016671">
    <property type="term" value="F:oxidoreductase activity, acting on a sulfur group of donors, disulfide as acceptor"/>
    <property type="evidence" value="ECO:0007669"/>
    <property type="project" value="InterPro"/>
</dbReference>
<dbReference type="PANTHER" id="PTHR13234">
    <property type="entry name" value="GAMMA-INTERFERON INDUCIBLE LYSOSOMAL THIOL REDUCTASE GILT"/>
    <property type="match status" value="1"/>
</dbReference>
<evidence type="ECO:0000256" key="4">
    <source>
        <dbReference type="ARBA" id="ARBA00022729"/>
    </source>
</evidence>
<evidence type="ECO:0000313" key="7">
    <source>
        <dbReference type="WBParaSite" id="maker-uti_cns_0009954-snap-gene-0.2-mRNA-1"/>
    </source>
</evidence>
<evidence type="ECO:0000256" key="2">
    <source>
        <dbReference type="ARBA" id="ARBA00005679"/>
    </source>
</evidence>
<evidence type="ECO:0000256" key="3">
    <source>
        <dbReference type="ARBA" id="ARBA00022525"/>
    </source>
</evidence>
<keyword evidence="3" id="KW-0964">Secreted</keyword>
<organism evidence="6 7">
    <name type="scientific">Macrostomum lignano</name>
    <dbReference type="NCBI Taxonomy" id="282301"/>
    <lineage>
        <taxon>Eukaryota</taxon>
        <taxon>Metazoa</taxon>
        <taxon>Spiralia</taxon>
        <taxon>Lophotrochozoa</taxon>
        <taxon>Platyhelminthes</taxon>
        <taxon>Rhabditophora</taxon>
        <taxon>Macrostomorpha</taxon>
        <taxon>Macrostomida</taxon>
        <taxon>Macrostomidae</taxon>
        <taxon>Macrostomum</taxon>
    </lineage>
</organism>
<evidence type="ECO:0000313" key="6">
    <source>
        <dbReference type="Proteomes" id="UP000095280"/>
    </source>
</evidence>
<proteinExistence type="inferred from homology"/>
<dbReference type="Proteomes" id="UP000095280">
    <property type="component" value="Unplaced"/>
</dbReference>
<reference evidence="7" key="1">
    <citation type="submission" date="2016-11" db="UniProtKB">
        <authorList>
            <consortium name="WormBaseParasite"/>
        </authorList>
    </citation>
    <scope>IDENTIFICATION</scope>
</reference>